<dbReference type="FunCoup" id="A0A6I8MZJ0">
    <property type="interactions" value="638"/>
</dbReference>
<feature type="transmembrane region" description="Helical" evidence="11">
    <location>
        <begin position="114"/>
        <end position="133"/>
    </location>
</feature>
<feature type="transmembrane region" description="Helical" evidence="11">
    <location>
        <begin position="154"/>
        <end position="177"/>
    </location>
</feature>
<feature type="domain" description="G-protein coupled receptors family 1 profile" evidence="12">
    <location>
        <begin position="55"/>
        <end position="302"/>
    </location>
</feature>
<dbReference type="InterPro" id="IPR005393">
    <property type="entry name" value="Chemokine_XCR1"/>
</dbReference>
<evidence type="ECO:0000313" key="14">
    <source>
        <dbReference type="Proteomes" id="UP000002279"/>
    </source>
</evidence>
<evidence type="ECO:0000256" key="3">
    <source>
        <dbReference type="ARBA" id="ARBA00022692"/>
    </source>
</evidence>
<dbReference type="InterPro" id="IPR000276">
    <property type="entry name" value="GPCR_Rhodpsn"/>
</dbReference>
<keyword evidence="7" id="KW-1015">Disulfide bond</keyword>
<feature type="transmembrane region" description="Helical" evidence="11">
    <location>
        <begin position="241"/>
        <end position="262"/>
    </location>
</feature>
<dbReference type="InterPro" id="IPR017452">
    <property type="entry name" value="GPCR_Rhodpsn_7TM"/>
</dbReference>
<accession>A0A6I8MZJ0</accession>
<evidence type="ECO:0000256" key="1">
    <source>
        <dbReference type="ARBA" id="ARBA00004651"/>
    </source>
</evidence>
<dbReference type="SUPFAM" id="SSF81321">
    <property type="entry name" value="Family A G protein-coupled receptor-like"/>
    <property type="match status" value="1"/>
</dbReference>
<sequence length="348" mass="40182">MTSNASGDQYTTPTLDYSYNLDPESYLCDSEEVFGFVSINISVLYCLVFFLSLIGNSLVLCVLIRYENLESITNTFIFNLCLSDLVFSCLLPFWTTAHHLGWIFGDVLCKILNLLFSLSLYSSIIFLTVMTIHRYLSVVNPLSTLRTHTLRYRLLVSLAIWVTSLAAAIPDAIFHKVMTGSEKAVNPEFCDYFEPKWLLVSVCQHNVFFLFSMVIILFCYIEILRTLVRSRSRRRHRTVRLIFAIVMAYFLSWGPYNVLVFLETLVRFHIIPSCSLYKQLEYALHISREIAFSHCCFNPVLYVFVGIKFRRHLKSLCYRFGPCRHSPPGGSSRSTSQAVFPYEEASFY</sequence>
<evidence type="ECO:0000256" key="8">
    <source>
        <dbReference type="ARBA" id="ARBA00023170"/>
    </source>
</evidence>
<keyword evidence="2" id="KW-1003">Cell membrane</keyword>
<dbReference type="PROSITE" id="PS00237">
    <property type="entry name" value="G_PROTEIN_RECEP_F1_1"/>
    <property type="match status" value="1"/>
</dbReference>
<dbReference type="GO" id="GO:0006955">
    <property type="term" value="P:immune response"/>
    <property type="evidence" value="ECO:0000318"/>
    <property type="project" value="GO_Central"/>
</dbReference>
<dbReference type="GO" id="GO:0016493">
    <property type="term" value="F:C-C chemokine receptor activity"/>
    <property type="evidence" value="ECO:0000318"/>
    <property type="project" value="GO_Central"/>
</dbReference>
<comment type="similarity">
    <text evidence="10">Belongs to the G-protein coupled receptor 1 family.</text>
</comment>
<dbReference type="Bgee" id="ENSOANG00000040491">
    <property type="expression patterns" value="Expressed in ovary and 4 other cell types or tissues"/>
</dbReference>
<evidence type="ECO:0000256" key="7">
    <source>
        <dbReference type="ARBA" id="ARBA00023157"/>
    </source>
</evidence>
<proteinExistence type="inferred from homology"/>
<dbReference type="GO" id="GO:0019722">
    <property type="term" value="P:calcium-mediated signaling"/>
    <property type="evidence" value="ECO:0000318"/>
    <property type="project" value="GO_Central"/>
</dbReference>
<dbReference type="GeneTree" id="ENSGT01110000267168"/>
<dbReference type="Pfam" id="PF00001">
    <property type="entry name" value="7tm_1"/>
    <property type="match status" value="1"/>
</dbReference>
<dbReference type="Ensembl" id="ENSOANT00000063426.1">
    <property type="protein sequence ID" value="ENSOANP00000034094.1"/>
    <property type="gene ID" value="ENSOANG00000040491.1"/>
</dbReference>
<keyword evidence="9 10" id="KW-0807">Transducer</keyword>
<dbReference type="PRINTS" id="PR01568">
    <property type="entry name" value="LYMPHOTACTNR"/>
</dbReference>
<evidence type="ECO:0000256" key="11">
    <source>
        <dbReference type="SAM" id="Phobius"/>
    </source>
</evidence>
<dbReference type="GO" id="GO:0019957">
    <property type="term" value="F:C-C chemokine binding"/>
    <property type="evidence" value="ECO:0000318"/>
    <property type="project" value="GO_Central"/>
</dbReference>
<keyword evidence="8 10" id="KW-0675">Receptor</keyword>
<dbReference type="InterPro" id="IPR050119">
    <property type="entry name" value="CCR1-9-like"/>
</dbReference>
<dbReference type="Proteomes" id="UP000002279">
    <property type="component" value="Unplaced"/>
</dbReference>
<keyword evidence="3 10" id="KW-0812">Transmembrane</keyword>
<dbReference type="GO" id="GO:0007204">
    <property type="term" value="P:positive regulation of cytosolic calcium ion concentration"/>
    <property type="evidence" value="ECO:0000318"/>
    <property type="project" value="GO_Central"/>
</dbReference>
<organism evidence="13 14">
    <name type="scientific">Ornithorhynchus anatinus</name>
    <name type="common">Duckbill platypus</name>
    <dbReference type="NCBI Taxonomy" id="9258"/>
    <lineage>
        <taxon>Eukaryota</taxon>
        <taxon>Metazoa</taxon>
        <taxon>Chordata</taxon>
        <taxon>Craniata</taxon>
        <taxon>Vertebrata</taxon>
        <taxon>Euteleostomi</taxon>
        <taxon>Mammalia</taxon>
        <taxon>Monotremata</taxon>
        <taxon>Ornithorhynchidae</taxon>
        <taxon>Ornithorhynchus</taxon>
    </lineage>
</organism>
<dbReference type="AlphaFoldDB" id="A0A6I8MZJ0"/>
<dbReference type="GO" id="GO:0051209">
    <property type="term" value="P:release of sequestered calcium ion into cytosol"/>
    <property type="evidence" value="ECO:0007669"/>
    <property type="project" value="Ensembl"/>
</dbReference>
<gene>
    <name evidence="13" type="primary">XCR1</name>
</gene>
<keyword evidence="5 10" id="KW-0297">G-protein coupled receptor</keyword>
<dbReference type="FunFam" id="1.20.1070.10:FF:000130">
    <property type="entry name" value="Chemokine (C-C motif) receptor 2"/>
    <property type="match status" value="1"/>
</dbReference>
<keyword evidence="6 11" id="KW-0472">Membrane</keyword>
<keyword evidence="14" id="KW-1185">Reference proteome</keyword>
<reference evidence="13" key="2">
    <citation type="submission" date="2025-09" db="UniProtKB">
        <authorList>
            <consortium name="Ensembl"/>
        </authorList>
    </citation>
    <scope>IDENTIFICATION</scope>
    <source>
        <strain evidence="13">Glennie</strain>
    </source>
</reference>
<evidence type="ECO:0000259" key="12">
    <source>
        <dbReference type="PROSITE" id="PS50262"/>
    </source>
</evidence>
<evidence type="ECO:0000256" key="10">
    <source>
        <dbReference type="RuleBase" id="RU000688"/>
    </source>
</evidence>
<evidence type="ECO:0000256" key="9">
    <source>
        <dbReference type="ARBA" id="ARBA00023224"/>
    </source>
</evidence>
<dbReference type="OMA" id="RSHTKNR"/>
<name>A0A6I8MZJ0_ORNAN</name>
<feature type="transmembrane region" description="Helical" evidence="11">
    <location>
        <begin position="282"/>
        <end position="305"/>
    </location>
</feature>
<evidence type="ECO:0000256" key="5">
    <source>
        <dbReference type="ARBA" id="ARBA00023040"/>
    </source>
</evidence>
<feature type="transmembrane region" description="Helical" evidence="11">
    <location>
        <begin position="76"/>
        <end position="94"/>
    </location>
</feature>
<evidence type="ECO:0000313" key="13">
    <source>
        <dbReference type="Ensembl" id="ENSOANP00000034094.1"/>
    </source>
</evidence>
<evidence type="ECO:0000256" key="4">
    <source>
        <dbReference type="ARBA" id="ARBA00022989"/>
    </source>
</evidence>
<dbReference type="PROSITE" id="PS50262">
    <property type="entry name" value="G_PROTEIN_RECEP_F1_2"/>
    <property type="match status" value="1"/>
</dbReference>
<evidence type="ECO:0000256" key="6">
    <source>
        <dbReference type="ARBA" id="ARBA00023136"/>
    </source>
</evidence>
<dbReference type="PRINTS" id="PR00237">
    <property type="entry name" value="GPCRRHODOPSN"/>
</dbReference>
<dbReference type="GO" id="GO:0009897">
    <property type="term" value="C:external side of plasma membrane"/>
    <property type="evidence" value="ECO:0000318"/>
    <property type="project" value="GO_Central"/>
</dbReference>
<dbReference type="GO" id="GO:0060326">
    <property type="term" value="P:cell chemotaxis"/>
    <property type="evidence" value="ECO:0000318"/>
    <property type="project" value="GO_Central"/>
</dbReference>
<keyword evidence="4 11" id="KW-1133">Transmembrane helix</keyword>
<dbReference type="PANTHER" id="PTHR10489:SF730">
    <property type="entry name" value="CHEMOKINE XC RECEPTOR 1"/>
    <property type="match status" value="1"/>
</dbReference>
<comment type="subcellular location">
    <subcellularLocation>
        <location evidence="1">Cell membrane</location>
        <topology evidence="1">Multi-pass membrane protein</topology>
    </subcellularLocation>
</comment>
<dbReference type="Gene3D" id="1.20.1070.10">
    <property type="entry name" value="Rhodopsin 7-helix transmembrane proteins"/>
    <property type="match status" value="1"/>
</dbReference>
<feature type="transmembrane region" description="Helical" evidence="11">
    <location>
        <begin position="197"/>
        <end position="221"/>
    </location>
</feature>
<protein>
    <submittedName>
        <fullName evidence="13">X-C motif chemokine receptor 1</fullName>
    </submittedName>
</protein>
<evidence type="ECO:0000256" key="2">
    <source>
        <dbReference type="ARBA" id="ARBA00022475"/>
    </source>
</evidence>
<dbReference type="InParanoid" id="A0A6I8MZJ0"/>
<reference evidence="13" key="1">
    <citation type="submission" date="2025-08" db="UniProtKB">
        <authorList>
            <consortium name="Ensembl"/>
        </authorList>
    </citation>
    <scope>IDENTIFICATION</scope>
    <source>
        <strain evidence="13">Glennie</strain>
    </source>
</reference>
<dbReference type="PANTHER" id="PTHR10489">
    <property type="entry name" value="CELL ADHESION MOLECULE"/>
    <property type="match status" value="1"/>
</dbReference>
<feature type="transmembrane region" description="Helical" evidence="11">
    <location>
        <begin position="42"/>
        <end position="64"/>
    </location>
</feature>